<dbReference type="PRINTS" id="PR00411">
    <property type="entry name" value="PNDRDTASEI"/>
</dbReference>
<name>A0ABU7U3L1_9PROT</name>
<keyword evidence="12" id="KW-1185">Reference proteome</keyword>
<dbReference type="Pfam" id="PF07992">
    <property type="entry name" value="Pyr_redox_2"/>
    <property type="match status" value="1"/>
</dbReference>
<dbReference type="InterPro" id="IPR023753">
    <property type="entry name" value="FAD/NAD-binding_dom"/>
</dbReference>
<dbReference type="PIRSF" id="PIRSF000350">
    <property type="entry name" value="Mercury_reductase_MerA"/>
    <property type="match status" value="1"/>
</dbReference>
<dbReference type="Pfam" id="PF02852">
    <property type="entry name" value="Pyr_redox_dim"/>
    <property type="match status" value="1"/>
</dbReference>
<dbReference type="InterPro" id="IPR016156">
    <property type="entry name" value="FAD/NAD-linked_Rdtase_dimer_sf"/>
</dbReference>
<dbReference type="NCBIfam" id="NF004776">
    <property type="entry name" value="PRK06116.1"/>
    <property type="match status" value="1"/>
</dbReference>
<organism evidence="11 12">
    <name type="scientific">Sorlinia euscelidii</name>
    <dbReference type="NCBI Taxonomy" id="3081148"/>
    <lineage>
        <taxon>Bacteria</taxon>
        <taxon>Pseudomonadati</taxon>
        <taxon>Pseudomonadota</taxon>
        <taxon>Alphaproteobacteria</taxon>
        <taxon>Acetobacterales</taxon>
        <taxon>Acetobacteraceae</taxon>
        <taxon>Sorlinia</taxon>
    </lineage>
</organism>
<evidence type="ECO:0000313" key="12">
    <source>
        <dbReference type="Proteomes" id="UP001312908"/>
    </source>
</evidence>
<evidence type="ECO:0000256" key="7">
    <source>
        <dbReference type="ARBA" id="ARBA00023284"/>
    </source>
</evidence>
<dbReference type="InterPro" id="IPR012999">
    <property type="entry name" value="Pyr_OxRdtase_I_AS"/>
</dbReference>
<keyword evidence="6" id="KW-1015">Disulfide bond</keyword>
<keyword evidence="5 8" id="KW-0560">Oxidoreductase</keyword>
<protein>
    <submittedName>
        <fullName evidence="11">Glutathione reductase</fullName>
    </submittedName>
</protein>
<comment type="caution">
    <text evidence="11">The sequence shown here is derived from an EMBL/GenBank/DDBJ whole genome shotgun (WGS) entry which is preliminary data.</text>
</comment>
<comment type="cofactor">
    <cofactor evidence="1">
        <name>FAD</name>
        <dbReference type="ChEBI" id="CHEBI:57692"/>
    </cofactor>
</comment>
<dbReference type="PRINTS" id="PR00368">
    <property type="entry name" value="FADPNR"/>
</dbReference>
<keyword evidence="3 8" id="KW-0285">Flavoprotein</keyword>
<dbReference type="RefSeq" id="WP_394820255.1">
    <property type="nucleotide sequence ID" value="NZ_JAWJZY010000005.1"/>
</dbReference>
<evidence type="ECO:0000256" key="1">
    <source>
        <dbReference type="ARBA" id="ARBA00001974"/>
    </source>
</evidence>
<evidence type="ECO:0000259" key="10">
    <source>
        <dbReference type="Pfam" id="PF07992"/>
    </source>
</evidence>
<accession>A0ABU7U3L1</accession>
<dbReference type="PANTHER" id="PTHR42737">
    <property type="entry name" value="GLUTATHIONE REDUCTASE"/>
    <property type="match status" value="1"/>
</dbReference>
<dbReference type="PROSITE" id="PS00076">
    <property type="entry name" value="PYRIDINE_REDOX_1"/>
    <property type="match status" value="1"/>
</dbReference>
<dbReference type="Gene3D" id="3.50.50.60">
    <property type="entry name" value="FAD/NAD(P)-binding domain"/>
    <property type="match status" value="2"/>
</dbReference>
<dbReference type="EMBL" id="JAWJZY010000005">
    <property type="protein sequence ID" value="MEE8659435.1"/>
    <property type="molecule type" value="Genomic_DNA"/>
</dbReference>
<sequence>MAAEYDLLVIGAGSGGVRCARIAAQHGAKVAIVEARHWGGTCVNIGCVPKKLMVYAADYAATGPEAQSFGWEGAAWQHDWARLISAKNDEIARLNQIYTAMLEKAGVTLFKGTAAFLSRHEVEISPSALDPSAGKQRIRARKIVIAVGGAPSRPDINGAELGIVSDDAFYLAERPRKILIIGGGYIGVEFAGIFSRLGSDVTMVFRGERPLRGFDDDLRTHLTEAMTRHGITLRPGTSPKRIKRLPDGTLATEFDQGDEMTSDCVFFATGRHPAIDGLNLDAIGVTCREGRVVTDASFATSVPDIYAIGDVTDQINLTPVAIAQGHILADRIFGGHDRYWAFETTPKAVFYSQPLASVGLTEEEAAQDAAVDIYLTRFRPMRQSLLKGDDQVLIKLVVDSGDERVVGAHMMGDAAPEIIQAVAIAVTARLKKADFDHTIGIHPTSAEEIVTMRTVTRRTPQRGV</sequence>
<evidence type="ECO:0000256" key="4">
    <source>
        <dbReference type="ARBA" id="ARBA00022827"/>
    </source>
</evidence>
<gene>
    <name evidence="11" type="ORF">DOFOFD_10505</name>
</gene>
<dbReference type="Proteomes" id="UP001312908">
    <property type="component" value="Unassembled WGS sequence"/>
</dbReference>
<evidence type="ECO:0000256" key="2">
    <source>
        <dbReference type="ARBA" id="ARBA00007532"/>
    </source>
</evidence>
<dbReference type="InterPro" id="IPR046952">
    <property type="entry name" value="GSHR/TRXR-like"/>
</dbReference>
<evidence type="ECO:0000256" key="5">
    <source>
        <dbReference type="ARBA" id="ARBA00023002"/>
    </source>
</evidence>
<evidence type="ECO:0000256" key="8">
    <source>
        <dbReference type="RuleBase" id="RU003691"/>
    </source>
</evidence>
<dbReference type="PANTHER" id="PTHR42737:SF2">
    <property type="entry name" value="GLUTATHIONE REDUCTASE"/>
    <property type="match status" value="1"/>
</dbReference>
<keyword evidence="4 8" id="KW-0274">FAD</keyword>
<proteinExistence type="inferred from homology"/>
<feature type="domain" description="FAD/NAD(P)-binding" evidence="10">
    <location>
        <begin position="5"/>
        <end position="325"/>
    </location>
</feature>
<dbReference type="SUPFAM" id="SSF55424">
    <property type="entry name" value="FAD/NAD-linked reductases, dimerisation (C-terminal) domain"/>
    <property type="match status" value="1"/>
</dbReference>
<evidence type="ECO:0000256" key="3">
    <source>
        <dbReference type="ARBA" id="ARBA00022630"/>
    </source>
</evidence>
<dbReference type="SUPFAM" id="SSF51905">
    <property type="entry name" value="FAD/NAD(P)-binding domain"/>
    <property type="match status" value="1"/>
</dbReference>
<keyword evidence="7 8" id="KW-0676">Redox-active center</keyword>
<comment type="similarity">
    <text evidence="2 8">Belongs to the class-I pyridine nucleotide-disulfide oxidoreductase family.</text>
</comment>
<dbReference type="InterPro" id="IPR036188">
    <property type="entry name" value="FAD/NAD-bd_sf"/>
</dbReference>
<evidence type="ECO:0000256" key="6">
    <source>
        <dbReference type="ARBA" id="ARBA00023157"/>
    </source>
</evidence>
<dbReference type="InterPro" id="IPR004099">
    <property type="entry name" value="Pyr_nucl-diS_OxRdtase_dimer"/>
</dbReference>
<dbReference type="Gene3D" id="3.30.390.30">
    <property type="match status" value="1"/>
</dbReference>
<reference evidence="11 12" key="1">
    <citation type="submission" date="2023-10" db="EMBL/GenBank/DDBJ databases">
        <title>Sorlinia euscelidii gen. nov., sp. nov., an acetic acid bacteria isolated from the gut of Euscelidius variegatus emitter.</title>
        <authorList>
            <person name="Michoud G."/>
            <person name="Marasco R."/>
            <person name="Seferji K."/>
            <person name="Gonella E."/>
            <person name="Garuglieri E."/>
            <person name="Alma A."/>
            <person name="Mapelli F."/>
            <person name="Borin S."/>
            <person name="Daffonchio D."/>
            <person name="Crotti E."/>
        </authorList>
    </citation>
    <scope>NUCLEOTIDE SEQUENCE [LARGE SCALE GENOMIC DNA]</scope>
    <source>
        <strain evidence="11 12">EV16P</strain>
    </source>
</reference>
<evidence type="ECO:0000313" key="11">
    <source>
        <dbReference type="EMBL" id="MEE8659435.1"/>
    </source>
</evidence>
<dbReference type="InterPro" id="IPR001100">
    <property type="entry name" value="Pyr_nuc-diS_OxRdtase"/>
</dbReference>
<feature type="domain" description="Pyridine nucleotide-disulphide oxidoreductase dimerisation" evidence="9">
    <location>
        <begin position="345"/>
        <end position="452"/>
    </location>
</feature>
<evidence type="ECO:0000259" key="9">
    <source>
        <dbReference type="Pfam" id="PF02852"/>
    </source>
</evidence>